<dbReference type="AlphaFoldDB" id="A0A199NW52"/>
<dbReference type="Proteomes" id="UP000053171">
    <property type="component" value="Unassembled WGS sequence"/>
</dbReference>
<name>A0A199NW52_9MICC</name>
<protein>
    <recommendedName>
        <fullName evidence="3">DUF559 domain-containing protein</fullName>
    </recommendedName>
</protein>
<organism evidence="1 2">
    <name type="scientific">Rothia kristinae</name>
    <dbReference type="NCBI Taxonomy" id="37923"/>
    <lineage>
        <taxon>Bacteria</taxon>
        <taxon>Bacillati</taxon>
        <taxon>Actinomycetota</taxon>
        <taxon>Actinomycetes</taxon>
        <taxon>Micrococcales</taxon>
        <taxon>Micrococcaceae</taxon>
        <taxon>Rothia</taxon>
    </lineage>
</organism>
<reference evidence="1" key="1">
    <citation type="submission" date="2016-06" db="EMBL/GenBank/DDBJ databases">
        <title>Identification of putative biosynthetic pathways for the production of bioactive secondary metabolites by the marine actinomycete Kocuria kristinae RUTW2-3.</title>
        <authorList>
            <person name="Waterworth S.C."/>
            <person name="Walmsley T.A."/>
            <person name="Matongo T."/>
            <person name="Davies-Coleman M.T."/>
            <person name="Dorrington R.A."/>
        </authorList>
    </citation>
    <scope>NUCLEOTIDE SEQUENCE [LARGE SCALE GENOMIC DNA]</scope>
    <source>
        <strain evidence="1">RUTW2-3</strain>
    </source>
</reference>
<proteinExistence type="predicted"/>
<comment type="caution">
    <text evidence="1">The sequence shown here is derived from an EMBL/GenBank/DDBJ whole genome shotgun (WGS) entry which is preliminary data.</text>
</comment>
<dbReference type="RefSeq" id="WP_064724911.1">
    <property type="nucleotide sequence ID" value="NZ_JBFBMA010000002.1"/>
</dbReference>
<dbReference type="EMBL" id="LJBJ02000001">
    <property type="protein sequence ID" value="OAX52853.1"/>
    <property type="molecule type" value="Genomic_DNA"/>
</dbReference>
<evidence type="ECO:0000313" key="2">
    <source>
        <dbReference type="Proteomes" id="UP000053171"/>
    </source>
</evidence>
<accession>A0A199NW52</accession>
<sequence length="319" mass="36330">MNTVPDLHHRELLTPEQVRRLGHPDPRPSRGGGSEWTRVLRGCYIQRRRWEELTERQKCLGVHLAYLARARTPFVFSHTSAALFRDLSLLHLPDAVHISAEQRIACADPRVRVHRAPGILEHRRLLELRLPVTDAERTLLDCATGLPFDDAVVIADQILKGDVSRRDVLSLLDEGPRRRGSVTARRVFAFAGARSESVLESLGRIRLQRMAVPMPQPQVLVRTHRGRKYLDFGWPHLRFGLELDGKAKYFRDGDAGEAIYQERQRQLAIEEAGWVILRANWADVVGHPEQLEMRLVQALEQRARQLGVPVFPPPMLAGL</sequence>
<evidence type="ECO:0008006" key="3">
    <source>
        <dbReference type="Google" id="ProtNLM"/>
    </source>
</evidence>
<evidence type="ECO:0000313" key="1">
    <source>
        <dbReference type="EMBL" id="OAX52853.1"/>
    </source>
</evidence>
<keyword evidence="2" id="KW-1185">Reference proteome</keyword>
<gene>
    <name evidence="1" type="ORF">AN277_0200245</name>
</gene>